<evidence type="ECO:0000256" key="7">
    <source>
        <dbReference type="ARBA" id="ARBA00023015"/>
    </source>
</evidence>
<sequence length="130" mass="14808">METPPRGPESSLESYSEPSSHTSERDAVPQELVSQRDEILYQLYRPLEACNNKCYCKQCCYHCQLCFLNKGLGIWYDRKGRRRRTPKKTKTHPSSASDKSISTRIGNSQPTEKQKKALENSLETAPGLGR</sequence>
<dbReference type="GO" id="GO:0050434">
    <property type="term" value="P:positive regulation of viral transcription"/>
    <property type="evidence" value="ECO:0007669"/>
    <property type="project" value="InterPro"/>
</dbReference>
<dbReference type="Pfam" id="PF00539">
    <property type="entry name" value="Tat"/>
    <property type="match status" value="1"/>
</dbReference>
<evidence type="ECO:0000256" key="6">
    <source>
        <dbReference type="ARBA" id="ARBA00022884"/>
    </source>
</evidence>
<feature type="region of interest" description="Disordered" evidence="11">
    <location>
        <begin position="78"/>
        <end position="130"/>
    </location>
</feature>
<gene>
    <name evidence="12" type="primary">tat</name>
</gene>
<organismHost>
    <name type="scientific">Homo sapiens</name>
    <name type="common">Human</name>
    <dbReference type="NCBI Taxonomy" id="9606"/>
</organismHost>
<comment type="similarity">
    <text evidence="2 10">Belongs to the lentiviruses Tat family.</text>
</comment>
<evidence type="ECO:0000256" key="5">
    <source>
        <dbReference type="ARBA" id="ARBA00022581"/>
    </source>
</evidence>
<organism evidence="12">
    <name type="scientific">Human immunodeficiency virus 2</name>
    <dbReference type="NCBI Taxonomy" id="11709"/>
    <lineage>
        <taxon>Viruses</taxon>
        <taxon>Riboviria</taxon>
        <taxon>Pararnavirae</taxon>
        <taxon>Artverviricota</taxon>
        <taxon>Revtraviricetes</taxon>
        <taxon>Ortervirales</taxon>
        <taxon>Retroviridae</taxon>
        <taxon>Orthoretrovirinae</taxon>
        <taxon>Lentivirus</taxon>
        <taxon>Lentivirus humimdef2</taxon>
    </lineage>
</organism>
<evidence type="ECO:0000256" key="10">
    <source>
        <dbReference type="RuleBase" id="RU003311"/>
    </source>
</evidence>
<keyword evidence="9 10" id="KW-0804">Transcription</keyword>
<keyword evidence="6 10" id="KW-0694">RNA-binding</keyword>
<dbReference type="Gene3D" id="4.10.20.10">
    <property type="entry name" value="Tat domain"/>
    <property type="match status" value="1"/>
</dbReference>
<evidence type="ECO:0000256" key="4">
    <source>
        <dbReference type="ARBA" id="ARBA00022562"/>
    </source>
</evidence>
<dbReference type="InterPro" id="IPR036963">
    <property type="entry name" value="Tat_dom_sf"/>
</dbReference>
<evidence type="ECO:0000256" key="3">
    <source>
        <dbReference type="ARBA" id="ARBA00022376"/>
    </source>
</evidence>
<evidence type="ECO:0000256" key="8">
    <source>
        <dbReference type="ARBA" id="ARBA00023159"/>
    </source>
</evidence>
<dbReference type="EMBL" id="MK686225">
    <property type="protein sequence ID" value="QLK12528.1"/>
    <property type="molecule type" value="Genomic_DNA"/>
</dbReference>
<dbReference type="PRINTS" id="PR00055">
    <property type="entry name" value="HIVTATDOMAIN"/>
</dbReference>
<evidence type="ECO:0000313" key="12">
    <source>
        <dbReference type="EMBL" id="QLK12528.1"/>
    </source>
</evidence>
<evidence type="ECO:0000256" key="11">
    <source>
        <dbReference type="SAM" id="MobiDB-lite"/>
    </source>
</evidence>
<feature type="region of interest" description="Disordered" evidence="11">
    <location>
        <begin position="1"/>
        <end position="31"/>
    </location>
</feature>
<name>A0A7D6GLV7_9HIV2</name>
<feature type="compositionally biased region" description="Basic residues" evidence="11">
    <location>
        <begin position="79"/>
        <end position="91"/>
    </location>
</feature>
<feature type="compositionally biased region" description="Polar residues" evidence="11">
    <location>
        <begin position="92"/>
        <end position="111"/>
    </location>
</feature>
<dbReference type="GO" id="GO:0044196">
    <property type="term" value="C:host cell nucleolus"/>
    <property type="evidence" value="ECO:0007669"/>
    <property type="project" value="UniProtKB-SubCell"/>
</dbReference>
<dbReference type="GO" id="GO:0003723">
    <property type="term" value="F:RNA binding"/>
    <property type="evidence" value="ECO:0007669"/>
    <property type="project" value="UniProtKB-KW"/>
</dbReference>
<protein>
    <recommendedName>
        <fullName evidence="3 10">Protein Tat</fullName>
    </recommendedName>
</protein>
<keyword evidence="8 10" id="KW-0010">Activator</keyword>
<feature type="compositionally biased region" description="Low complexity" evidence="11">
    <location>
        <begin position="9"/>
        <end position="21"/>
    </location>
</feature>
<dbReference type="GO" id="GO:0001070">
    <property type="term" value="F:RNA-binding transcription regulator activity"/>
    <property type="evidence" value="ECO:0007669"/>
    <property type="project" value="InterPro"/>
</dbReference>
<accession>A0A7D6GLV7</accession>
<reference evidence="12" key="1">
    <citation type="journal article" date="2019" name="Cell Host Microbe">
        <title>The Landscape of Persistent Viral Genomes in ART-Treated SIV, SHIV, and HIV-2 Infections.</title>
        <authorList>
            <person name="Bender A.M."/>
            <person name="Simonetti F.R."/>
            <person name="Kumar M.R."/>
            <person name="Fray E.J."/>
            <person name="Bruner K.M."/>
            <person name="Timmons A.E."/>
            <person name="Tai K.Y."/>
            <person name="Jenike K.M."/>
            <person name="Antar A.A.R."/>
            <person name="Liu P.T."/>
            <person name="Ho Y.C."/>
            <person name="Raugi D.N."/>
            <person name="Seydi M."/>
            <person name="Gottlieb G.S."/>
            <person name="Okoye A.A."/>
            <person name="Del Prete G.Q."/>
            <person name="Picker L.J."/>
            <person name="Mankowski J.L."/>
            <person name="Lifson J.D."/>
            <person name="Siliciano J.D."/>
            <person name="Laird G.M."/>
            <person name="Barouch D.H."/>
            <person name="Clements J.E."/>
            <person name="Siliciano R.F."/>
        </authorList>
    </citation>
    <scope>NUCLEOTIDE SEQUENCE</scope>
    <source>
        <strain evidence="12">Pt14D03</strain>
    </source>
</reference>
<dbReference type="InterPro" id="IPR001831">
    <property type="entry name" value="IV_Tat"/>
</dbReference>
<feature type="compositionally biased region" description="Basic and acidic residues" evidence="11">
    <location>
        <begin position="22"/>
        <end position="31"/>
    </location>
</feature>
<keyword evidence="7 10" id="KW-0805">Transcription regulation</keyword>
<proteinExistence type="inferred from homology"/>
<evidence type="ECO:0000256" key="2">
    <source>
        <dbReference type="ARBA" id="ARBA00009398"/>
    </source>
</evidence>
<comment type="subcellular location">
    <subcellularLocation>
        <location evidence="1 10">Host nucleus</location>
        <location evidence="1 10">Host nucleolus</location>
    </subcellularLocation>
</comment>
<reference evidence="12" key="2">
    <citation type="submission" date="2019-03" db="EMBL/GenBank/DDBJ databases">
        <authorList>
            <person name="Bender A."/>
            <person name="Siliciano R."/>
        </authorList>
    </citation>
    <scope>NUCLEOTIDE SEQUENCE</scope>
    <source>
        <strain evidence="12">Pt14D03</strain>
    </source>
</reference>
<keyword evidence="5" id="KW-0945">Host-virus interaction</keyword>
<evidence type="ECO:0000256" key="1">
    <source>
        <dbReference type="ARBA" id="ARBA00004307"/>
    </source>
</evidence>
<keyword evidence="4 10" id="KW-1048">Host nucleus</keyword>
<evidence type="ECO:0000256" key="9">
    <source>
        <dbReference type="ARBA" id="ARBA00023163"/>
    </source>
</evidence>